<proteinExistence type="predicted"/>
<evidence type="ECO:0000259" key="1">
    <source>
        <dbReference type="Pfam" id="PF18765"/>
    </source>
</evidence>
<dbReference type="AlphaFoldDB" id="A0A4Q0VBR6"/>
<keyword evidence="2" id="KW-0808">Transferase</keyword>
<accession>A0A4Q0VBR6</accession>
<name>A0A4Q0VBR6_CLOTA</name>
<dbReference type="GO" id="GO:0016740">
    <property type="term" value="F:transferase activity"/>
    <property type="evidence" value="ECO:0007669"/>
    <property type="project" value="UniProtKB-KW"/>
</dbReference>
<feature type="domain" description="Polymerase beta nucleotidyltransferase" evidence="1">
    <location>
        <begin position="3"/>
        <end position="90"/>
    </location>
</feature>
<dbReference type="Proteomes" id="UP000290921">
    <property type="component" value="Unassembled WGS sequence"/>
</dbReference>
<evidence type="ECO:0000313" key="3">
    <source>
        <dbReference type="Proteomes" id="UP000290921"/>
    </source>
</evidence>
<organism evidence="2 3">
    <name type="scientific">Clostridium tetani</name>
    <dbReference type="NCBI Taxonomy" id="1513"/>
    <lineage>
        <taxon>Bacteria</taxon>
        <taxon>Bacillati</taxon>
        <taxon>Bacillota</taxon>
        <taxon>Clostridia</taxon>
        <taxon>Eubacteriales</taxon>
        <taxon>Clostridiaceae</taxon>
        <taxon>Clostridium</taxon>
    </lineage>
</organism>
<dbReference type="InterPro" id="IPR041633">
    <property type="entry name" value="Polbeta"/>
</dbReference>
<dbReference type="Pfam" id="PF18765">
    <property type="entry name" value="Polbeta"/>
    <property type="match status" value="1"/>
</dbReference>
<protein>
    <submittedName>
        <fullName evidence="2">Nucleotidyltransferase domain-containing protein</fullName>
    </submittedName>
</protein>
<reference evidence="2 3" key="1">
    <citation type="submission" date="2018-06" db="EMBL/GenBank/DDBJ databases">
        <title>Genome conservation of Clostridium tetani.</title>
        <authorList>
            <person name="Bruggemann H."/>
            <person name="Popoff M.R."/>
        </authorList>
    </citation>
    <scope>NUCLEOTIDE SEQUENCE [LARGE SCALE GENOMIC DNA]</scope>
    <source>
        <strain evidence="2 3">2017.061</strain>
    </source>
</reference>
<sequence>MVNIISGFDEIEKAYIFGSRAKGNYKPESDIDIAIYGENINLDILLKLNSILEEKSPMPYFFDIVDYSHLKHKELKEHIDRVGKVIFCRK</sequence>
<comment type="caution">
    <text evidence="2">The sequence shown here is derived from an EMBL/GenBank/DDBJ whole genome shotgun (WGS) entry which is preliminary data.</text>
</comment>
<dbReference type="RefSeq" id="WP_129030670.1">
    <property type="nucleotide sequence ID" value="NZ_QMAP01000009.1"/>
</dbReference>
<dbReference type="EMBL" id="QMAP01000009">
    <property type="protein sequence ID" value="RXI47023.1"/>
    <property type="molecule type" value="Genomic_DNA"/>
</dbReference>
<gene>
    <name evidence="2" type="ORF">DP130_10230</name>
</gene>
<dbReference type="InterPro" id="IPR043519">
    <property type="entry name" value="NT_sf"/>
</dbReference>
<dbReference type="CDD" id="cd05403">
    <property type="entry name" value="NT_KNTase_like"/>
    <property type="match status" value="1"/>
</dbReference>
<dbReference type="Gene3D" id="3.30.460.10">
    <property type="entry name" value="Beta Polymerase, domain 2"/>
    <property type="match status" value="1"/>
</dbReference>
<evidence type="ECO:0000313" key="2">
    <source>
        <dbReference type="EMBL" id="RXI47023.1"/>
    </source>
</evidence>
<dbReference type="SUPFAM" id="SSF81301">
    <property type="entry name" value="Nucleotidyltransferase"/>
    <property type="match status" value="1"/>
</dbReference>